<comment type="caution">
    <text evidence="3">The sequence shown here is derived from an EMBL/GenBank/DDBJ whole genome shotgun (WGS) entry which is preliminary data.</text>
</comment>
<keyword evidence="4" id="KW-1185">Reference proteome</keyword>
<feature type="domain" description="DUF4031" evidence="2">
    <location>
        <begin position="3"/>
        <end position="78"/>
    </location>
</feature>
<evidence type="ECO:0000259" key="2">
    <source>
        <dbReference type="Pfam" id="PF13223"/>
    </source>
</evidence>
<dbReference type="InterPro" id="IPR025109">
    <property type="entry name" value="DUF4031"/>
</dbReference>
<dbReference type="RefSeq" id="WP_203880582.1">
    <property type="nucleotide sequence ID" value="NZ_BAABHH010000001.1"/>
</dbReference>
<protein>
    <recommendedName>
        <fullName evidence="2">DUF4031 domain-containing protein</fullName>
    </recommendedName>
</protein>
<sequence length="101" mass="11333">MSVLIDRPNWPGPRGLLWSHLVSDVSYEELHAFARTLGVPERGFDRDHYDVPETVYDRALELGAEPVPSGELVRRLRDAGLRRPKHRPAATPASESVPRPA</sequence>
<dbReference type="Proteomes" id="UP000630097">
    <property type="component" value="Unassembled WGS sequence"/>
</dbReference>
<feature type="region of interest" description="Disordered" evidence="1">
    <location>
        <begin position="77"/>
        <end position="101"/>
    </location>
</feature>
<evidence type="ECO:0000256" key="1">
    <source>
        <dbReference type="SAM" id="MobiDB-lite"/>
    </source>
</evidence>
<organism evidence="3 4">
    <name type="scientific">Planotetraspora kaengkrachanensis</name>
    <dbReference type="NCBI Taxonomy" id="575193"/>
    <lineage>
        <taxon>Bacteria</taxon>
        <taxon>Bacillati</taxon>
        <taxon>Actinomycetota</taxon>
        <taxon>Actinomycetes</taxon>
        <taxon>Streptosporangiales</taxon>
        <taxon>Streptosporangiaceae</taxon>
        <taxon>Planotetraspora</taxon>
    </lineage>
</organism>
<dbReference type="AlphaFoldDB" id="A0A8J3PQ58"/>
<dbReference type="EMBL" id="BONV01000001">
    <property type="protein sequence ID" value="GIG77059.1"/>
    <property type="molecule type" value="Genomic_DNA"/>
</dbReference>
<dbReference type="Pfam" id="PF13223">
    <property type="entry name" value="DUF4031"/>
    <property type="match status" value="1"/>
</dbReference>
<gene>
    <name evidence="3" type="ORF">Pka01_01860</name>
</gene>
<proteinExistence type="predicted"/>
<reference evidence="3 4" key="1">
    <citation type="submission" date="2021-01" db="EMBL/GenBank/DDBJ databases">
        <title>Whole genome shotgun sequence of Planotetraspora kaengkrachanensis NBRC 104272.</title>
        <authorList>
            <person name="Komaki H."/>
            <person name="Tamura T."/>
        </authorList>
    </citation>
    <scope>NUCLEOTIDE SEQUENCE [LARGE SCALE GENOMIC DNA]</scope>
    <source>
        <strain evidence="3 4">NBRC 104272</strain>
    </source>
</reference>
<evidence type="ECO:0000313" key="4">
    <source>
        <dbReference type="Proteomes" id="UP000630097"/>
    </source>
</evidence>
<name>A0A8J3PQ58_9ACTN</name>
<accession>A0A8J3PQ58</accession>
<evidence type="ECO:0000313" key="3">
    <source>
        <dbReference type="EMBL" id="GIG77059.1"/>
    </source>
</evidence>